<dbReference type="SUPFAM" id="SSF55347">
    <property type="entry name" value="Glyceraldehyde-3-phosphate dehydrogenase-like, C-terminal domain"/>
    <property type="match status" value="1"/>
</dbReference>
<dbReference type="InterPro" id="IPR055170">
    <property type="entry name" value="GFO_IDH_MocA-like_dom"/>
</dbReference>
<dbReference type="Pfam" id="PF01408">
    <property type="entry name" value="GFO_IDH_MocA"/>
    <property type="match status" value="1"/>
</dbReference>
<organism evidence="3 4">
    <name type="scientific">Hoeflea prorocentri</name>
    <dbReference type="NCBI Taxonomy" id="1922333"/>
    <lineage>
        <taxon>Bacteria</taxon>
        <taxon>Pseudomonadati</taxon>
        <taxon>Pseudomonadota</taxon>
        <taxon>Alphaproteobacteria</taxon>
        <taxon>Hyphomicrobiales</taxon>
        <taxon>Rhizobiaceae</taxon>
        <taxon>Hoeflea</taxon>
    </lineage>
</organism>
<comment type="caution">
    <text evidence="3">The sequence shown here is derived from an EMBL/GenBank/DDBJ whole genome shotgun (WGS) entry which is preliminary data.</text>
</comment>
<dbReference type="AlphaFoldDB" id="A0A9X3ZFI8"/>
<reference evidence="3" key="1">
    <citation type="submission" date="2022-11" db="EMBL/GenBank/DDBJ databases">
        <title>Draft genome sequence of Hoeflea poritis E7-10 and Hoeflea prorocentri PM5-8, separated from scleractinian coral Porites lutea and marine dinoflagellate.</title>
        <authorList>
            <person name="Zhang G."/>
            <person name="Wei Q."/>
            <person name="Cai L."/>
        </authorList>
    </citation>
    <scope>NUCLEOTIDE SEQUENCE</scope>
    <source>
        <strain evidence="3">PM5-8</strain>
    </source>
</reference>
<feature type="domain" description="GFO/IDH/MocA-like oxidoreductase" evidence="2">
    <location>
        <begin position="141"/>
        <end position="269"/>
    </location>
</feature>
<dbReference type="GO" id="GO:0000166">
    <property type="term" value="F:nucleotide binding"/>
    <property type="evidence" value="ECO:0007669"/>
    <property type="project" value="InterPro"/>
</dbReference>
<dbReference type="Pfam" id="PF22725">
    <property type="entry name" value="GFO_IDH_MocA_C3"/>
    <property type="match status" value="1"/>
</dbReference>
<accession>A0A9X3ZFI8</accession>
<dbReference type="InterPro" id="IPR051317">
    <property type="entry name" value="Gfo/Idh/MocA_oxidoreduct"/>
</dbReference>
<dbReference type="PANTHER" id="PTHR43708:SF3">
    <property type="entry name" value="OXIDOREDUCTASE"/>
    <property type="match status" value="1"/>
</dbReference>
<dbReference type="InterPro" id="IPR000683">
    <property type="entry name" value="Gfo/Idh/MocA-like_OxRdtase_N"/>
</dbReference>
<dbReference type="SUPFAM" id="SSF51735">
    <property type="entry name" value="NAD(P)-binding Rossmann-fold domains"/>
    <property type="match status" value="1"/>
</dbReference>
<dbReference type="PANTHER" id="PTHR43708">
    <property type="entry name" value="CONSERVED EXPRESSED OXIDOREDUCTASE (EUROFUNG)"/>
    <property type="match status" value="1"/>
</dbReference>
<proteinExistence type="predicted"/>
<dbReference type="Gene3D" id="3.30.360.10">
    <property type="entry name" value="Dihydrodipicolinate Reductase, domain 2"/>
    <property type="match status" value="1"/>
</dbReference>
<name>A0A9X3ZFI8_9HYPH</name>
<evidence type="ECO:0000313" key="4">
    <source>
        <dbReference type="Proteomes" id="UP001151234"/>
    </source>
</evidence>
<evidence type="ECO:0000313" key="3">
    <source>
        <dbReference type="EMBL" id="MDA5397537.1"/>
    </source>
</evidence>
<dbReference type="Proteomes" id="UP001151234">
    <property type="component" value="Unassembled WGS sequence"/>
</dbReference>
<keyword evidence="4" id="KW-1185">Reference proteome</keyword>
<evidence type="ECO:0000259" key="1">
    <source>
        <dbReference type="Pfam" id="PF01408"/>
    </source>
</evidence>
<dbReference type="Gene3D" id="3.40.50.720">
    <property type="entry name" value="NAD(P)-binding Rossmann-like Domain"/>
    <property type="match status" value="1"/>
</dbReference>
<sequence>MNWGLVGGGKASQIGGAHRIAAQLDGHWRLAAGALDIDPEKGRAYGTELGIDESRAYGTWQDMLKSESGREDRIDLVTIATPNHTHFEIASAFLSAGFNVLCEKPLTMTVRDAEDLVRVAEKSGKICATNFGYSGYPMAIQAREMVRNGDLGDIRVVFSEFAHGFHADESDNDNPRIRWRYDPEQTGVSSITADCGVHALHMAEFITCQRITEVSAQFDHCVDGRALEDDALLALRFGNGSVGRLWTSAIAIGQVHGFGIRVFGSKGGLSWHQEFPNQLHFTPLNGPTRILERGSEALYPKARAASRIAIGHAEGMFGAFGNIYRSLHETIAGPGPATGDFPTVEDGAAMVRVIDTAARSAKQGGAWTPV</sequence>
<protein>
    <submittedName>
        <fullName evidence="3">Gfo/Idh/MocA family oxidoreductase</fullName>
    </submittedName>
</protein>
<gene>
    <name evidence="3" type="ORF">OQ273_03025</name>
</gene>
<dbReference type="InterPro" id="IPR036291">
    <property type="entry name" value="NAD(P)-bd_dom_sf"/>
</dbReference>
<feature type="domain" description="Gfo/Idh/MocA-like oxidoreductase N-terminal" evidence="1">
    <location>
        <begin position="1"/>
        <end position="131"/>
    </location>
</feature>
<dbReference type="EMBL" id="JAPJZI010000001">
    <property type="protein sequence ID" value="MDA5397537.1"/>
    <property type="molecule type" value="Genomic_DNA"/>
</dbReference>
<dbReference type="RefSeq" id="WP_267988996.1">
    <property type="nucleotide sequence ID" value="NZ_JAPJZI010000001.1"/>
</dbReference>
<evidence type="ECO:0000259" key="2">
    <source>
        <dbReference type="Pfam" id="PF22725"/>
    </source>
</evidence>